<reference evidence="3 4" key="1">
    <citation type="submission" date="2023-01" db="EMBL/GenBank/DDBJ databases">
        <title>Analysis of 21 Apiospora genomes using comparative genomics revels a genus with tremendous synthesis potential of carbohydrate active enzymes and secondary metabolites.</title>
        <authorList>
            <person name="Sorensen T."/>
        </authorList>
    </citation>
    <scope>NUCLEOTIDE SEQUENCE [LARGE SCALE GENOMIC DNA]</scope>
    <source>
        <strain evidence="3 4">CBS 117206</strain>
    </source>
</reference>
<feature type="compositionally biased region" description="Polar residues" evidence="1">
    <location>
        <begin position="26"/>
        <end position="40"/>
    </location>
</feature>
<dbReference type="Gene3D" id="1.10.510.10">
    <property type="entry name" value="Transferase(Phosphotransferase) domain 1"/>
    <property type="match status" value="1"/>
</dbReference>
<gene>
    <name evidence="3" type="ORF">PG999_001583</name>
</gene>
<dbReference type="InterPro" id="IPR000719">
    <property type="entry name" value="Prot_kinase_dom"/>
</dbReference>
<feature type="compositionally biased region" description="Basic and acidic residues" evidence="1">
    <location>
        <begin position="15"/>
        <end position="24"/>
    </location>
</feature>
<dbReference type="Pfam" id="PF00069">
    <property type="entry name" value="Pkinase"/>
    <property type="match status" value="1"/>
</dbReference>
<dbReference type="EMBL" id="JAQQWP010000002">
    <property type="protein sequence ID" value="KAK8129203.1"/>
    <property type="molecule type" value="Genomic_DNA"/>
</dbReference>
<dbReference type="SMART" id="SM00220">
    <property type="entry name" value="S_TKc"/>
    <property type="match status" value="1"/>
</dbReference>
<evidence type="ECO:0000313" key="4">
    <source>
        <dbReference type="Proteomes" id="UP001392437"/>
    </source>
</evidence>
<feature type="region of interest" description="Disordered" evidence="1">
    <location>
        <begin position="1"/>
        <end position="47"/>
    </location>
</feature>
<proteinExistence type="predicted"/>
<dbReference type="GO" id="GO:0005524">
    <property type="term" value="F:ATP binding"/>
    <property type="evidence" value="ECO:0007669"/>
    <property type="project" value="InterPro"/>
</dbReference>
<dbReference type="SUPFAM" id="SSF56112">
    <property type="entry name" value="Protein kinase-like (PK-like)"/>
    <property type="match status" value="1"/>
</dbReference>
<accession>A0AAW0R5X7</accession>
<dbReference type="PANTHER" id="PTHR24359">
    <property type="entry name" value="SERINE/THREONINE-PROTEIN KINASE SBK1"/>
    <property type="match status" value="1"/>
</dbReference>
<evidence type="ECO:0000259" key="2">
    <source>
        <dbReference type="PROSITE" id="PS50011"/>
    </source>
</evidence>
<comment type="caution">
    <text evidence="3">The sequence shown here is derived from an EMBL/GenBank/DDBJ whole genome shotgun (WGS) entry which is preliminary data.</text>
</comment>
<evidence type="ECO:0000256" key="1">
    <source>
        <dbReference type="SAM" id="MobiDB-lite"/>
    </source>
</evidence>
<dbReference type="Proteomes" id="UP001392437">
    <property type="component" value="Unassembled WGS sequence"/>
</dbReference>
<feature type="region of interest" description="Disordered" evidence="1">
    <location>
        <begin position="80"/>
        <end position="109"/>
    </location>
</feature>
<dbReference type="PROSITE" id="PS50011">
    <property type="entry name" value="PROTEIN_KINASE_DOM"/>
    <property type="match status" value="1"/>
</dbReference>
<dbReference type="AlphaFoldDB" id="A0AAW0R5X7"/>
<feature type="domain" description="Protein kinase" evidence="2">
    <location>
        <begin position="326"/>
        <end position="662"/>
    </location>
</feature>
<sequence>MQAVHRCKVSLAKPPKLETPDGHSKPPSSEAGTFRCTTGAATPGVSIRPQTGIMSRIAHDVWESPITPRSNYQFEYPLGVNEPKANSTDGSHDGSTSHKHSCTLTSDGGSSVTTVSDLGLDAAPSPFSQQKCTCGLGGSHLDDLFGHYMSPEELREHLHLPPDLKLSTTGTVRQELERLTLCSEPRHNVYLPLDAFEALFCKQSIKSLLKESSAKGLPADELMRKVLRIHQIDVAESRPSRRRILAVLTMMDRVKYIDQFIRNDVWDTDLPIEPSKMRFGDIFRHWDGNDRILFGEYQNRISIPFFDFRHDKLPSYPFSKDIRLPWLEYKRMSVGGTGMVHKIKIHPSHHNFNQRGSQYFALKEIQTQDTMSYKNELGALEQALGRTQSEKHLIKLLLTFQHGNRCYLVFDWADGNLQEFWDQRTITTSHFNNVWITKQCYGLATALKRIHGLATFQKEERKRNHSIEANDYREYGRHGDIKAANILWFKDYQGNRDHFVLADLGLTRYHSNLTRSQVRYSDLDGWTDQYRAPELDLRANNISQKYDIWSLGCVFLELFIWYALGADGISDFEDQLDTETKGDATNFGEANFFNIHKDGHGNKSAVVKPAVEKWIEKIKSLDCCPDFLRDMLDLINNHMLVICPEDRHEIDWICIDISRILLSLPTNKDTDMRSSTKPSCTNTPESTVRVQIPSNTYMQSASPRLLGIGGDQNQHLPDTLDEQDVILGEGSSSRSQPSHHASPEVFEALERVNKSFPYVGYRRKAKQNEDNTSTDNIDIDDIGINAPQRALTLPAPDLPSEWK</sequence>
<evidence type="ECO:0000313" key="3">
    <source>
        <dbReference type="EMBL" id="KAK8129203.1"/>
    </source>
</evidence>
<keyword evidence="4" id="KW-1185">Reference proteome</keyword>
<protein>
    <recommendedName>
        <fullName evidence="2">Protein kinase domain-containing protein</fullName>
    </recommendedName>
</protein>
<dbReference type="PANTHER" id="PTHR24359:SF37">
    <property type="entry name" value="PROTEIN KINASE DOMAIN-CONTAINING PROTEIN"/>
    <property type="match status" value="1"/>
</dbReference>
<dbReference type="CDD" id="cd00180">
    <property type="entry name" value="PKc"/>
    <property type="match status" value="1"/>
</dbReference>
<dbReference type="InterPro" id="IPR011009">
    <property type="entry name" value="Kinase-like_dom_sf"/>
</dbReference>
<name>A0AAW0R5X7_9PEZI</name>
<organism evidence="3 4">
    <name type="scientific">Apiospora kogelbergensis</name>
    <dbReference type="NCBI Taxonomy" id="1337665"/>
    <lineage>
        <taxon>Eukaryota</taxon>
        <taxon>Fungi</taxon>
        <taxon>Dikarya</taxon>
        <taxon>Ascomycota</taxon>
        <taxon>Pezizomycotina</taxon>
        <taxon>Sordariomycetes</taxon>
        <taxon>Xylariomycetidae</taxon>
        <taxon>Amphisphaeriales</taxon>
        <taxon>Apiosporaceae</taxon>
        <taxon>Apiospora</taxon>
    </lineage>
</organism>
<dbReference type="GO" id="GO:0004674">
    <property type="term" value="F:protein serine/threonine kinase activity"/>
    <property type="evidence" value="ECO:0007669"/>
    <property type="project" value="TreeGrafter"/>
</dbReference>